<reference evidence="1 2" key="1">
    <citation type="submission" date="2016-01" db="EMBL/GenBank/DDBJ databases">
        <authorList>
            <person name="Regsiter A."/>
            <person name="william w."/>
        </authorList>
    </citation>
    <scope>NUCLEOTIDE SEQUENCE [LARGE SCALE GENOMIC DNA]</scope>
    <source>
        <strain evidence="1 2">CFBP 5494</strain>
    </source>
</reference>
<organism evidence="1 2">
    <name type="scientific">Agrobacterium genomosp. 2 str. CFBP 5494</name>
    <dbReference type="NCBI Taxonomy" id="1183436"/>
    <lineage>
        <taxon>Bacteria</taxon>
        <taxon>Pseudomonadati</taxon>
        <taxon>Pseudomonadota</taxon>
        <taxon>Alphaproteobacteria</taxon>
        <taxon>Hyphomicrobiales</taxon>
        <taxon>Rhizobiaceae</taxon>
        <taxon>Rhizobium/Agrobacterium group</taxon>
        <taxon>Agrobacterium</taxon>
        <taxon>Agrobacterium tumefaciens complex</taxon>
    </lineage>
</organism>
<gene>
    <name evidence="1" type="ORF">AGR2A_Lc20024</name>
</gene>
<evidence type="ECO:0000313" key="1">
    <source>
        <dbReference type="EMBL" id="CUW96861.1"/>
    </source>
</evidence>
<dbReference type="EMBL" id="FBVY01000031">
    <property type="protein sequence ID" value="CUW96861.1"/>
    <property type="molecule type" value="Genomic_DNA"/>
</dbReference>
<name>A0A9W5B3Z1_9HYPH</name>
<keyword evidence="2" id="KW-1185">Reference proteome</keyword>
<protein>
    <submittedName>
        <fullName evidence="1">Uncharacterized protein</fullName>
    </submittedName>
</protein>
<evidence type="ECO:0000313" key="2">
    <source>
        <dbReference type="Proteomes" id="UP000191933"/>
    </source>
</evidence>
<sequence length="81" mass="9023">MSGRDRTSGQSKTKAAIMERCHQLCSKKSCAGLSNRLERNFTERWLEASSRCVAVGMSLPLDFVPAISRSFGRCDRDLAQL</sequence>
<dbReference type="AlphaFoldDB" id="A0A9W5B3Z1"/>
<accession>A0A9W5B3Z1</accession>
<dbReference type="Proteomes" id="UP000191933">
    <property type="component" value="Unassembled WGS sequence"/>
</dbReference>
<proteinExistence type="predicted"/>
<comment type="caution">
    <text evidence="1">The sequence shown here is derived from an EMBL/GenBank/DDBJ whole genome shotgun (WGS) entry which is preliminary data.</text>
</comment>